<evidence type="ECO:0000256" key="2">
    <source>
        <dbReference type="ARBA" id="ARBA00022448"/>
    </source>
</evidence>
<feature type="domain" description="ABC transporter" evidence="10">
    <location>
        <begin position="250"/>
        <end position="497"/>
    </location>
</feature>
<keyword evidence="2" id="KW-0813">Transport</keyword>
<dbReference type="PANTHER" id="PTHR43790">
    <property type="entry name" value="CARBOHYDRATE TRANSPORT ATP-BINDING PROTEIN MG119-RELATED"/>
    <property type="match status" value="1"/>
</dbReference>
<dbReference type="PANTHER" id="PTHR43790:SF3">
    <property type="entry name" value="D-ALLOSE IMPORT ATP-BINDING PROTEIN ALSA-RELATED"/>
    <property type="match status" value="1"/>
</dbReference>
<evidence type="ECO:0000256" key="3">
    <source>
        <dbReference type="ARBA" id="ARBA00022475"/>
    </source>
</evidence>
<dbReference type="Pfam" id="PF00005">
    <property type="entry name" value="ABC_tran"/>
    <property type="match status" value="2"/>
</dbReference>
<dbReference type="InterPro" id="IPR027417">
    <property type="entry name" value="P-loop_NTPase"/>
</dbReference>
<dbReference type="PROSITE" id="PS00211">
    <property type="entry name" value="ABC_TRANSPORTER_1"/>
    <property type="match status" value="1"/>
</dbReference>
<dbReference type="AlphaFoldDB" id="A0A0D0J4U8"/>
<keyword evidence="6" id="KW-0547">Nucleotide-binding</keyword>
<accession>A0A0D0J4U8</accession>
<keyword evidence="4" id="KW-0762">Sugar transport</keyword>
<organism evidence="11 12">
    <name type="scientific">Agrobacterium tumefaciens</name>
    <dbReference type="NCBI Taxonomy" id="358"/>
    <lineage>
        <taxon>Bacteria</taxon>
        <taxon>Pseudomonadati</taxon>
        <taxon>Pseudomonadota</taxon>
        <taxon>Alphaproteobacteria</taxon>
        <taxon>Hyphomicrobiales</taxon>
        <taxon>Rhizobiaceae</taxon>
        <taxon>Rhizobium/Agrobacterium group</taxon>
        <taxon>Agrobacterium</taxon>
        <taxon>Agrobacterium tumefaciens complex</taxon>
    </lineage>
</organism>
<keyword evidence="9" id="KW-0472">Membrane</keyword>
<keyword evidence="8" id="KW-1278">Translocase</keyword>
<dbReference type="GO" id="GO:0005524">
    <property type="term" value="F:ATP binding"/>
    <property type="evidence" value="ECO:0007669"/>
    <property type="project" value="UniProtKB-KW"/>
</dbReference>
<evidence type="ECO:0000313" key="11">
    <source>
        <dbReference type="EMBL" id="KIQ00607.1"/>
    </source>
</evidence>
<evidence type="ECO:0000256" key="5">
    <source>
        <dbReference type="ARBA" id="ARBA00022737"/>
    </source>
</evidence>
<dbReference type="InterPro" id="IPR003593">
    <property type="entry name" value="AAA+_ATPase"/>
</dbReference>
<name>A0A0D0J4U8_AGRTU</name>
<evidence type="ECO:0000313" key="12">
    <source>
        <dbReference type="Proteomes" id="UP000035017"/>
    </source>
</evidence>
<dbReference type="Gene3D" id="3.40.50.300">
    <property type="entry name" value="P-loop containing nucleotide triphosphate hydrolases"/>
    <property type="match status" value="2"/>
</dbReference>
<dbReference type="InterPro" id="IPR017871">
    <property type="entry name" value="ABC_transporter-like_CS"/>
</dbReference>
<dbReference type="PROSITE" id="PS50893">
    <property type="entry name" value="ABC_TRANSPORTER_2"/>
    <property type="match status" value="2"/>
</dbReference>
<dbReference type="CDD" id="cd03216">
    <property type="entry name" value="ABC_Carb_Monos_I"/>
    <property type="match status" value="1"/>
</dbReference>
<dbReference type="GO" id="GO:0016887">
    <property type="term" value="F:ATP hydrolysis activity"/>
    <property type="evidence" value="ECO:0007669"/>
    <property type="project" value="InterPro"/>
</dbReference>
<keyword evidence="7" id="KW-0067">ATP-binding</keyword>
<evidence type="ECO:0000259" key="10">
    <source>
        <dbReference type="PROSITE" id="PS50893"/>
    </source>
</evidence>
<dbReference type="InterPro" id="IPR050107">
    <property type="entry name" value="ABC_carbohydrate_import_ATPase"/>
</dbReference>
<evidence type="ECO:0000256" key="9">
    <source>
        <dbReference type="ARBA" id="ARBA00023136"/>
    </source>
</evidence>
<sequence length="500" mass="53988">MSAVLQLRGLTKRYGAVTALSDFTHNFSRGQVHALLGKNGSGKSTFIKIMSGATEPSSGEVIVNGKPCQFARPAEALEAGIVTVYQELSLVPHLSVAENIFIGRLPKIAGTPIIDWKALRRKARTLLDDMGAGDIDPDAAAGSLSIGRQQVIEIAKAMSFNPSILQLDEPTSALAQAEVKQLFTLIKRLRDRGVTIIYISHRLAELTEIADTVTALRDGVLTGSRPIAEATPDVILELMFGEIQPVNRPLHKKDRGRPVLQVRNLSLAPKLADVSFDLHPGEVLGIAGMLGSGRTELLRAIYGAGPMDGGEVIVDGKTIKDVSIATMKALGLGYTSEDRKHGGLAQILSSHANLCLAAMHSISKMGFVTAAREKPFVDRQIRDLLIKVGNPSLPVSSLSGGNQQKIVVGNWMNNDPRILLFDEPGRGVDVLAKQQIYQIIWEQATRGLSSIVVSTELEDLVKCCDRILILRDGVIADEFINDQLDPKALYASCMVRQATS</sequence>
<reference evidence="11 12" key="1">
    <citation type="submission" date="2014-12" db="EMBL/GenBank/DDBJ databases">
        <title>16Stimator: statistical estimation of ribosomal gene copy numbers from draft genome assemblies.</title>
        <authorList>
            <person name="Perisin M.A."/>
            <person name="Vetter M."/>
            <person name="Gilbert J.A."/>
            <person name="Bergelson J."/>
        </authorList>
    </citation>
    <scope>NUCLEOTIDE SEQUENCE [LARGE SCALE GENOMIC DNA]</scope>
    <source>
        <strain evidence="11 12">MEJ076</strain>
    </source>
</reference>
<dbReference type="CDD" id="cd03215">
    <property type="entry name" value="ABC_Carb_Monos_II"/>
    <property type="match status" value="1"/>
</dbReference>
<keyword evidence="5" id="KW-0677">Repeat</keyword>
<proteinExistence type="inferred from homology"/>
<dbReference type="InterPro" id="IPR003439">
    <property type="entry name" value="ABC_transporter-like_ATP-bd"/>
</dbReference>
<evidence type="ECO:0000256" key="7">
    <source>
        <dbReference type="ARBA" id="ARBA00022840"/>
    </source>
</evidence>
<dbReference type="OrthoDB" id="9805029at2"/>
<dbReference type="Proteomes" id="UP000035017">
    <property type="component" value="Unassembled WGS sequence"/>
</dbReference>
<evidence type="ECO:0000256" key="4">
    <source>
        <dbReference type="ARBA" id="ARBA00022597"/>
    </source>
</evidence>
<keyword evidence="3" id="KW-1003">Cell membrane</keyword>
<evidence type="ECO:0000256" key="8">
    <source>
        <dbReference type="ARBA" id="ARBA00022967"/>
    </source>
</evidence>
<evidence type="ECO:0000256" key="1">
    <source>
        <dbReference type="ARBA" id="ARBA00005417"/>
    </source>
</evidence>
<dbReference type="SMART" id="SM00382">
    <property type="entry name" value="AAA"/>
    <property type="match status" value="2"/>
</dbReference>
<evidence type="ECO:0000256" key="6">
    <source>
        <dbReference type="ARBA" id="ARBA00022741"/>
    </source>
</evidence>
<gene>
    <name evidence="11" type="ORF">RU07_16655</name>
</gene>
<protein>
    <submittedName>
        <fullName evidence="11">Sugar-transporting ATPase</fullName>
    </submittedName>
</protein>
<comment type="caution">
    <text evidence="11">The sequence shown here is derived from an EMBL/GenBank/DDBJ whole genome shotgun (WGS) entry which is preliminary data.</text>
</comment>
<dbReference type="EMBL" id="JXQV01000017">
    <property type="protein sequence ID" value="KIQ00607.1"/>
    <property type="molecule type" value="Genomic_DNA"/>
</dbReference>
<comment type="similarity">
    <text evidence="1">Belongs to the ABC transporter superfamily.</text>
</comment>
<dbReference type="SUPFAM" id="SSF52540">
    <property type="entry name" value="P-loop containing nucleoside triphosphate hydrolases"/>
    <property type="match status" value="2"/>
</dbReference>
<feature type="domain" description="ABC transporter" evidence="10">
    <location>
        <begin position="5"/>
        <end position="243"/>
    </location>
</feature>